<keyword evidence="1" id="KW-0812">Transmembrane</keyword>
<proteinExistence type="predicted"/>
<dbReference type="EMBL" id="SWBP01000004">
    <property type="protein sequence ID" value="TKB96853.1"/>
    <property type="molecule type" value="Genomic_DNA"/>
</dbReference>
<organism evidence="2 3">
    <name type="scientific">Pedobacter cryophilus</name>
    <dbReference type="NCBI Taxonomy" id="2571271"/>
    <lineage>
        <taxon>Bacteria</taxon>
        <taxon>Pseudomonadati</taxon>
        <taxon>Bacteroidota</taxon>
        <taxon>Sphingobacteriia</taxon>
        <taxon>Sphingobacteriales</taxon>
        <taxon>Sphingobacteriaceae</taxon>
        <taxon>Pedobacter</taxon>
    </lineage>
</organism>
<dbReference type="RefSeq" id="WP_136826817.1">
    <property type="nucleotide sequence ID" value="NZ_SWBP01000004.1"/>
</dbReference>
<evidence type="ECO:0000256" key="1">
    <source>
        <dbReference type="SAM" id="Phobius"/>
    </source>
</evidence>
<name>A0A4U1BYU8_9SPHI</name>
<keyword evidence="1" id="KW-1133">Transmembrane helix</keyword>
<dbReference type="OrthoDB" id="9803969at2"/>
<evidence type="ECO:0000313" key="2">
    <source>
        <dbReference type="EMBL" id="TKB96853.1"/>
    </source>
</evidence>
<evidence type="ECO:0000313" key="3">
    <source>
        <dbReference type="Proteomes" id="UP000308181"/>
    </source>
</evidence>
<dbReference type="AlphaFoldDB" id="A0A4U1BYU8"/>
<reference evidence="2 3" key="1">
    <citation type="submission" date="2019-04" db="EMBL/GenBank/DDBJ databases">
        <title>Pedobacter sp. AR-3-17 sp. nov., isolated from Arctic soil.</title>
        <authorList>
            <person name="Dahal R.H."/>
            <person name="Kim D.-U."/>
        </authorList>
    </citation>
    <scope>NUCLEOTIDE SEQUENCE [LARGE SCALE GENOMIC DNA]</scope>
    <source>
        <strain evidence="2 3">AR-3-17</strain>
    </source>
</reference>
<protein>
    <submittedName>
        <fullName evidence="2">Uncharacterized protein</fullName>
    </submittedName>
</protein>
<dbReference type="Proteomes" id="UP000308181">
    <property type="component" value="Unassembled WGS sequence"/>
</dbReference>
<feature type="transmembrane region" description="Helical" evidence="1">
    <location>
        <begin position="107"/>
        <end position="125"/>
    </location>
</feature>
<sequence>MENIKTLTEQHPNSVAQLFKAYGFGMEPTARNLNLLLQVYGNQALPVSNYTTVEVKGTNKPKLFDIINGGIDTLDRTLKVLNPKKAMALGTGKPDLESDRILGINKTLFLTLSGFVVLTFLIVLFKSK</sequence>
<accession>A0A4U1BYU8</accession>
<gene>
    <name evidence="2" type="ORF">FA046_12305</name>
</gene>
<keyword evidence="3" id="KW-1185">Reference proteome</keyword>
<keyword evidence="1" id="KW-0472">Membrane</keyword>
<comment type="caution">
    <text evidence="2">The sequence shown here is derived from an EMBL/GenBank/DDBJ whole genome shotgun (WGS) entry which is preliminary data.</text>
</comment>